<evidence type="ECO:0000313" key="2">
    <source>
        <dbReference type="EMBL" id="MDQ0323713.1"/>
    </source>
</evidence>
<comment type="caution">
    <text evidence="2">The sequence shown here is derived from an EMBL/GenBank/DDBJ whole genome shotgun (WGS) entry which is preliminary data.</text>
</comment>
<sequence length="82" mass="8893">MLIAVSAYFVVAIIFIGCLCLEAQSAPRQGWSSARILAILLAVIWPGILLVTLVAHFATWADPMQNMPATPQKPVGMQSARR</sequence>
<keyword evidence="3" id="KW-1185">Reference proteome</keyword>
<dbReference type="Proteomes" id="UP001230207">
    <property type="component" value="Unassembled WGS sequence"/>
</dbReference>
<protein>
    <submittedName>
        <fullName evidence="2">Uncharacterized protein</fullName>
    </submittedName>
</protein>
<feature type="transmembrane region" description="Helical" evidence="1">
    <location>
        <begin position="36"/>
        <end position="58"/>
    </location>
</feature>
<evidence type="ECO:0000256" key="1">
    <source>
        <dbReference type="SAM" id="Phobius"/>
    </source>
</evidence>
<evidence type="ECO:0000313" key="3">
    <source>
        <dbReference type="Proteomes" id="UP001230207"/>
    </source>
</evidence>
<gene>
    <name evidence="2" type="ORF">QO002_005920</name>
</gene>
<accession>A0ABU0BZM4</accession>
<proteinExistence type="predicted"/>
<name>A0ABU0BZM4_9HYPH</name>
<keyword evidence="1" id="KW-0472">Membrane</keyword>
<keyword evidence="1" id="KW-1133">Transmembrane helix</keyword>
<dbReference type="EMBL" id="JAUSVF010000004">
    <property type="protein sequence ID" value="MDQ0323713.1"/>
    <property type="molecule type" value="Genomic_DNA"/>
</dbReference>
<reference evidence="2 3" key="1">
    <citation type="submission" date="2023-07" db="EMBL/GenBank/DDBJ databases">
        <title>Genomic Encyclopedia of Type Strains, Phase IV (KMG-IV): sequencing the most valuable type-strain genomes for metagenomic binning, comparative biology and taxonomic classification.</title>
        <authorList>
            <person name="Goeker M."/>
        </authorList>
    </citation>
    <scope>NUCLEOTIDE SEQUENCE [LARGE SCALE GENOMIC DNA]</scope>
    <source>
        <strain evidence="2 3">DSM 1112</strain>
    </source>
</reference>
<organism evidence="2 3">
    <name type="scientific">Pararhizobium capsulatum DSM 1112</name>
    <dbReference type="NCBI Taxonomy" id="1121113"/>
    <lineage>
        <taxon>Bacteria</taxon>
        <taxon>Pseudomonadati</taxon>
        <taxon>Pseudomonadota</taxon>
        <taxon>Alphaproteobacteria</taxon>
        <taxon>Hyphomicrobiales</taxon>
        <taxon>Rhizobiaceae</taxon>
        <taxon>Rhizobium/Agrobacterium group</taxon>
        <taxon>Pararhizobium</taxon>
    </lineage>
</organism>
<feature type="transmembrane region" description="Helical" evidence="1">
    <location>
        <begin position="6"/>
        <end position="24"/>
    </location>
</feature>
<keyword evidence="1" id="KW-0812">Transmembrane</keyword>